<reference evidence="2" key="2">
    <citation type="submission" date="2023-12" db="EMBL/GenBank/DDBJ databases">
        <authorList>
            <person name="Sun Q."/>
            <person name="Inoue M."/>
        </authorList>
    </citation>
    <scope>NUCLEOTIDE SEQUENCE</scope>
    <source>
        <strain evidence="2">JCM 12289</strain>
    </source>
</reference>
<feature type="region of interest" description="Disordered" evidence="1">
    <location>
        <begin position="81"/>
        <end position="104"/>
    </location>
</feature>
<evidence type="ECO:0000313" key="3">
    <source>
        <dbReference type="Proteomes" id="UP001500962"/>
    </source>
</evidence>
<dbReference type="AlphaFoldDB" id="A0AAV3SKJ6"/>
<proteinExistence type="predicted"/>
<reference evidence="2" key="1">
    <citation type="journal article" date="2014" name="Int. J. Syst. Evol. Microbiol.">
        <title>Complete genome sequence of Corynebacterium casei LMG S-19264T (=DSM 44701T), isolated from a smear-ripened cheese.</title>
        <authorList>
            <consortium name="US DOE Joint Genome Institute (JGI-PGF)"/>
            <person name="Walter F."/>
            <person name="Albersmeier A."/>
            <person name="Kalinowski J."/>
            <person name="Ruckert C."/>
        </authorList>
    </citation>
    <scope>NUCLEOTIDE SEQUENCE</scope>
    <source>
        <strain evidence="2">JCM 12289</strain>
    </source>
</reference>
<comment type="caution">
    <text evidence="2">The sequence shown here is derived from an EMBL/GenBank/DDBJ whole genome shotgun (WGS) entry which is preliminary data.</text>
</comment>
<accession>A0AAV3SKJ6</accession>
<gene>
    <name evidence="2" type="ORF">GCM10008985_31680</name>
</gene>
<feature type="compositionally biased region" description="Acidic residues" evidence="1">
    <location>
        <begin position="84"/>
        <end position="93"/>
    </location>
</feature>
<protein>
    <submittedName>
        <fullName evidence="2">DUF5805 domain-containing protein</fullName>
    </submittedName>
</protein>
<sequence>MLKKRGNEGPESRYKNAYREKENVDIVGGRSAAVSESDTERKVVKTYVPAHQKERWREHAAELEMSQSEFVRLMIQAGRRDFDLDGEPEESGSGDETPGVDGLEGRVLDVLDDGYWSWDELVQSLTDDIEERLETTLQRLQRENRIRYSGRHGGYTAGDDGR</sequence>
<dbReference type="Proteomes" id="UP001500962">
    <property type="component" value="Unassembled WGS sequence"/>
</dbReference>
<evidence type="ECO:0000313" key="2">
    <source>
        <dbReference type="EMBL" id="GAA0472624.1"/>
    </source>
</evidence>
<name>A0AAV3SKJ6_HALDO</name>
<evidence type="ECO:0000256" key="1">
    <source>
        <dbReference type="SAM" id="MobiDB-lite"/>
    </source>
</evidence>
<dbReference type="Pfam" id="PF19121">
    <property type="entry name" value="DUF5805"/>
    <property type="match status" value="1"/>
</dbReference>
<organism evidence="2 3">
    <name type="scientific">Halococcus dombrowskii</name>
    <dbReference type="NCBI Taxonomy" id="179637"/>
    <lineage>
        <taxon>Archaea</taxon>
        <taxon>Methanobacteriati</taxon>
        <taxon>Methanobacteriota</taxon>
        <taxon>Stenosarchaea group</taxon>
        <taxon>Halobacteria</taxon>
        <taxon>Halobacteriales</taxon>
        <taxon>Halococcaceae</taxon>
        <taxon>Halococcus</taxon>
    </lineage>
</organism>
<dbReference type="InterPro" id="IPR043828">
    <property type="entry name" value="DUF5805"/>
</dbReference>
<dbReference type="EMBL" id="BAAADN010000058">
    <property type="protein sequence ID" value="GAA0472624.1"/>
    <property type="molecule type" value="Genomic_DNA"/>
</dbReference>